<reference evidence="3" key="1">
    <citation type="submission" date="2019-03" db="EMBL/GenBank/DDBJ databases">
        <title>WGS assembly of Setaria viridis.</title>
        <authorList>
            <person name="Huang P."/>
            <person name="Jenkins J."/>
            <person name="Grimwood J."/>
            <person name="Barry K."/>
            <person name="Healey A."/>
            <person name="Mamidi S."/>
            <person name="Sreedasyam A."/>
            <person name="Shu S."/>
            <person name="Feldman M."/>
            <person name="Wu J."/>
            <person name="Yu Y."/>
            <person name="Chen C."/>
            <person name="Johnson J."/>
            <person name="Rokhsar D."/>
            <person name="Baxter I."/>
            <person name="Schmutz J."/>
            <person name="Brutnell T."/>
            <person name="Kellogg E."/>
        </authorList>
    </citation>
    <scope>NUCLEOTIDE SEQUENCE [LARGE SCALE GENOMIC DNA]</scope>
</reference>
<evidence type="ECO:0000256" key="2">
    <source>
        <dbReference type="SAM" id="SignalP"/>
    </source>
</evidence>
<dbReference type="Proteomes" id="UP000298652">
    <property type="component" value="Chromosome 3"/>
</dbReference>
<dbReference type="EMBL" id="CM016554">
    <property type="protein sequence ID" value="TKW28644.1"/>
    <property type="molecule type" value="Genomic_DNA"/>
</dbReference>
<dbReference type="AlphaFoldDB" id="A0A4U6VJB0"/>
<evidence type="ECO:0000313" key="4">
    <source>
        <dbReference type="Proteomes" id="UP000298652"/>
    </source>
</evidence>
<evidence type="ECO:0000256" key="1">
    <source>
        <dbReference type="SAM" id="MobiDB-lite"/>
    </source>
</evidence>
<name>A0A4U6VJB0_SETVI</name>
<feature type="chain" id="PRO_5020501908" evidence="2">
    <location>
        <begin position="18"/>
        <end position="57"/>
    </location>
</feature>
<evidence type="ECO:0000313" key="3">
    <source>
        <dbReference type="EMBL" id="TKW28644.1"/>
    </source>
</evidence>
<gene>
    <name evidence="3" type="ORF">SEVIR_3G337810v2</name>
</gene>
<keyword evidence="2" id="KW-0732">Signal</keyword>
<proteinExistence type="predicted"/>
<organism evidence="3 4">
    <name type="scientific">Setaria viridis</name>
    <name type="common">Green bristlegrass</name>
    <name type="synonym">Setaria italica subsp. viridis</name>
    <dbReference type="NCBI Taxonomy" id="4556"/>
    <lineage>
        <taxon>Eukaryota</taxon>
        <taxon>Viridiplantae</taxon>
        <taxon>Streptophyta</taxon>
        <taxon>Embryophyta</taxon>
        <taxon>Tracheophyta</taxon>
        <taxon>Spermatophyta</taxon>
        <taxon>Magnoliopsida</taxon>
        <taxon>Liliopsida</taxon>
        <taxon>Poales</taxon>
        <taxon>Poaceae</taxon>
        <taxon>PACMAD clade</taxon>
        <taxon>Panicoideae</taxon>
        <taxon>Panicodae</taxon>
        <taxon>Paniceae</taxon>
        <taxon>Cenchrinae</taxon>
        <taxon>Setaria</taxon>
    </lineage>
</organism>
<sequence length="57" mass="6403">MNLASSFSLCCFFFIQAEQTGPSKVALPVKSSWLPPPNSNQHHPNLNHFTSYPFIHS</sequence>
<feature type="signal peptide" evidence="2">
    <location>
        <begin position="1"/>
        <end position="17"/>
    </location>
</feature>
<keyword evidence="4" id="KW-1185">Reference proteome</keyword>
<feature type="compositionally biased region" description="Polar residues" evidence="1">
    <location>
        <begin position="39"/>
        <end position="50"/>
    </location>
</feature>
<accession>A0A4U6VJB0</accession>
<feature type="region of interest" description="Disordered" evidence="1">
    <location>
        <begin position="36"/>
        <end position="57"/>
    </location>
</feature>
<protein>
    <submittedName>
        <fullName evidence="3">Uncharacterized protein</fullName>
    </submittedName>
</protein>
<dbReference type="Gramene" id="TKW28644">
    <property type="protein sequence ID" value="TKW28644"/>
    <property type="gene ID" value="SEVIR_3G337810v2"/>
</dbReference>